<sequence length="352" mass="40469">MSFRKRNKIKLPGISKEEDVIEYSDTQKPKVALGFDHSDLDDEDDQVQPAIKLKKGLRKNLVHSTTLNEDENTNQEGSSNLSKVTHNNTDAYGTLFKGKGTKNVVLNLENESEIDDIEIDNNDEEHENDGILTSEQIREVKQKKDALRRKDGRKKEVEKDKFSERDYAKLLTSEEKADLLDTYKDNGGIQKANDYNDVRQQEGLIDDIIEDGRLALTDKERIREKENRREMIEEAAKNDFSKNNAFFTTAGDYNSNFVDAVDPIHPETLDECDYSEKGKHKCDGFKTPKRPILWPKNDELEGDELIDSELAKLRIKMKTVQIRYSMLESEKKKLVSNGNDVLIQLLNLQEDK</sequence>
<reference evidence="2 3" key="1">
    <citation type="submission" date="2020-11" db="EMBL/GenBank/DDBJ databases">
        <title>Kefir isolates.</title>
        <authorList>
            <person name="Marcisauskas S."/>
            <person name="Kim Y."/>
            <person name="Blasche S."/>
        </authorList>
    </citation>
    <scope>NUCLEOTIDE SEQUENCE [LARGE SCALE GENOMIC DNA]</scope>
    <source>
        <strain evidence="2 3">OG2</strain>
    </source>
</reference>
<protein>
    <submittedName>
        <fullName evidence="2">Uncharacterized protein</fullName>
    </submittedName>
</protein>
<dbReference type="Pfam" id="PF15458">
    <property type="entry name" value="NTR2"/>
    <property type="match status" value="1"/>
</dbReference>
<evidence type="ECO:0000313" key="3">
    <source>
        <dbReference type="Proteomes" id="UP000750334"/>
    </source>
</evidence>
<accession>A0A9P6WBD6</accession>
<dbReference type="EMBL" id="PUHR01000042">
    <property type="protein sequence ID" value="KAG0669375.1"/>
    <property type="molecule type" value="Genomic_DNA"/>
</dbReference>
<name>A0A9P6WBD6_MAUEX</name>
<evidence type="ECO:0000256" key="1">
    <source>
        <dbReference type="SAM" id="MobiDB-lite"/>
    </source>
</evidence>
<dbReference type="InterPro" id="IPR028211">
    <property type="entry name" value="Ntr2"/>
</dbReference>
<evidence type="ECO:0000313" key="2">
    <source>
        <dbReference type="EMBL" id="KAG0669375.1"/>
    </source>
</evidence>
<feature type="region of interest" description="Disordered" evidence="1">
    <location>
        <begin position="66"/>
        <end position="86"/>
    </location>
</feature>
<dbReference type="GO" id="GO:0071008">
    <property type="term" value="C:U2-type post-mRNA release spliceosomal complex"/>
    <property type="evidence" value="ECO:0007669"/>
    <property type="project" value="InterPro"/>
</dbReference>
<keyword evidence="3" id="KW-1185">Reference proteome</keyword>
<comment type="caution">
    <text evidence="2">The sequence shown here is derived from an EMBL/GenBank/DDBJ whole genome shotgun (WGS) entry which is preliminary data.</text>
</comment>
<feature type="compositionally biased region" description="Polar residues" evidence="1">
    <location>
        <begin position="74"/>
        <end position="86"/>
    </location>
</feature>
<organism evidence="2 3">
    <name type="scientific">Maudiozyma exigua</name>
    <name type="common">Yeast</name>
    <name type="synonym">Kazachstania exigua</name>
    <dbReference type="NCBI Taxonomy" id="34358"/>
    <lineage>
        <taxon>Eukaryota</taxon>
        <taxon>Fungi</taxon>
        <taxon>Dikarya</taxon>
        <taxon>Ascomycota</taxon>
        <taxon>Saccharomycotina</taxon>
        <taxon>Saccharomycetes</taxon>
        <taxon>Saccharomycetales</taxon>
        <taxon>Saccharomycetaceae</taxon>
        <taxon>Maudiozyma</taxon>
    </lineage>
</organism>
<dbReference type="Proteomes" id="UP000750334">
    <property type="component" value="Unassembled WGS sequence"/>
</dbReference>
<dbReference type="AlphaFoldDB" id="A0A9P6WBD6"/>
<gene>
    <name evidence="2" type="ORF">C6P45_003811</name>
</gene>
<proteinExistence type="predicted"/>
<dbReference type="GO" id="GO:0000390">
    <property type="term" value="P:spliceosomal complex disassembly"/>
    <property type="evidence" value="ECO:0007669"/>
    <property type="project" value="InterPro"/>
</dbReference>
<dbReference type="OrthoDB" id="4067234at2759"/>